<dbReference type="FunFam" id="3.40.50.2300:FF:000002">
    <property type="entry name" value="DNA-binding response regulator PhoP"/>
    <property type="match status" value="1"/>
</dbReference>
<evidence type="ECO:0000256" key="9">
    <source>
        <dbReference type="PROSITE-ProRule" id="PRU01091"/>
    </source>
</evidence>
<dbReference type="AlphaFoldDB" id="A0A9D2I5E0"/>
<keyword evidence="5 9" id="KW-0238">DNA-binding</keyword>
<dbReference type="GO" id="GO:0000976">
    <property type="term" value="F:transcription cis-regulatory region binding"/>
    <property type="evidence" value="ECO:0007669"/>
    <property type="project" value="TreeGrafter"/>
</dbReference>
<dbReference type="PROSITE" id="PS50110">
    <property type="entry name" value="RESPONSE_REGULATORY"/>
    <property type="match status" value="1"/>
</dbReference>
<dbReference type="FunFam" id="1.10.10.10:FF:000005">
    <property type="entry name" value="Two-component system response regulator"/>
    <property type="match status" value="1"/>
</dbReference>
<comment type="caution">
    <text evidence="12">The sequence shown here is derived from an EMBL/GenBank/DDBJ whole genome shotgun (WGS) entry which is preliminary data.</text>
</comment>
<proteinExistence type="predicted"/>
<dbReference type="EMBL" id="DWYY01000049">
    <property type="protein sequence ID" value="HJA92377.1"/>
    <property type="molecule type" value="Genomic_DNA"/>
</dbReference>
<dbReference type="Pfam" id="PF00072">
    <property type="entry name" value="Response_reg"/>
    <property type="match status" value="1"/>
</dbReference>
<dbReference type="CDD" id="cd00383">
    <property type="entry name" value="trans_reg_C"/>
    <property type="match status" value="1"/>
</dbReference>
<dbReference type="InterPro" id="IPR001867">
    <property type="entry name" value="OmpR/PhoB-type_DNA-bd"/>
</dbReference>
<reference evidence="12" key="1">
    <citation type="journal article" date="2021" name="PeerJ">
        <title>Extensive microbial diversity within the chicken gut microbiome revealed by metagenomics and culture.</title>
        <authorList>
            <person name="Gilroy R."/>
            <person name="Ravi A."/>
            <person name="Getino M."/>
            <person name="Pursley I."/>
            <person name="Horton D.L."/>
            <person name="Alikhan N.F."/>
            <person name="Baker D."/>
            <person name="Gharbi K."/>
            <person name="Hall N."/>
            <person name="Watson M."/>
            <person name="Adriaenssens E.M."/>
            <person name="Foster-Nyarko E."/>
            <person name="Jarju S."/>
            <person name="Secka A."/>
            <person name="Antonio M."/>
            <person name="Oren A."/>
            <person name="Chaudhuri R.R."/>
            <person name="La Ragione R."/>
            <person name="Hildebrand F."/>
            <person name="Pallen M.J."/>
        </authorList>
    </citation>
    <scope>NUCLEOTIDE SEQUENCE</scope>
    <source>
        <strain evidence="12">CHK179-7159</strain>
    </source>
</reference>
<keyword evidence="4" id="KW-0805">Transcription regulation</keyword>
<dbReference type="Proteomes" id="UP000886858">
    <property type="component" value="Unassembled WGS sequence"/>
</dbReference>
<dbReference type="GO" id="GO:0000156">
    <property type="term" value="F:phosphorelay response regulator activity"/>
    <property type="evidence" value="ECO:0007669"/>
    <property type="project" value="TreeGrafter"/>
</dbReference>
<evidence type="ECO:0000313" key="12">
    <source>
        <dbReference type="EMBL" id="HJA92377.1"/>
    </source>
</evidence>
<evidence type="ECO:0000256" key="3">
    <source>
        <dbReference type="ARBA" id="ARBA00023012"/>
    </source>
</evidence>
<evidence type="ECO:0000256" key="6">
    <source>
        <dbReference type="ARBA" id="ARBA00023163"/>
    </source>
</evidence>
<dbReference type="SUPFAM" id="SSF52172">
    <property type="entry name" value="CheY-like"/>
    <property type="match status" value="1"/>
</dbReference>
<keyword evidence="3" id="KW-0902">Two-component regulatory system</keyword>
<dbReference type="PANTHER" id="PTHR48111">
    <property type="entry name" value="REGULATOR OF RPOS"/>
    <property type="match status" value="1"/>
</dbReference>
<evidence type="ECO:0000256" key="5">
    <source>
        <dbReference type="ARBA" id="ARBA00023125"/>
    </source>
</evidence>
<feature type="DNA-binding region" description="OmpR/PhoB-type" evidence="9">
    <location>
        <begin position="124"/>
        <end position="222"/>
    </location>
</feature>
<dbReference type="Pfam" id="PF00486">
    <property type="entry name" value="Trans_reg_C"/>
    <property type="match status" value="1"/>
</dbReference>
<dbReference type="SMART" id="SM00448">
    <property type="entry name" value="REC"/>
    <property type="match status" value="1"/>
</dbReference>
<feature type="domain" description="Response regulatory" evidence="10">
    <location>
        <begin position="2"/>
        <end position="116"/>
    </location>
</feature>
<dbReference type="Gene3D" id="1.10.10.10">
    <property type="entry name" value="Winged helix-like DNA-binding domain superfamily/Winged helix DNA-binding domain"/>
    <property type="match status" value="1"/>
</dbReference>
<reference evidence="12" key="2">
    <citation type="submission" date="2021-04" db="EMBL/GenBank/DDBJ databases">
        <authorList>
            <person name="Gilroy R."/>
        </authorList>
    </citation>
    <scope>NUCLEOTIDE SEQUENCE</scope>
    <source>
        <strain evidence="12">CHK179-7159</strain>
    </source>
</reference>
<gene>
    <name evidence="12" type="ORF">H9717_04575</name>
</gene>
<dbReference type="PANTHER" id="PTHR48111:SF22">
    <property type="entry name" value="REGULATOR OF RPOS"/>
    <property type="match status" value="1"/>
</dbReference>
<keyword evidence="2 8" id="KW-0597">Phosphoprotein</keyword>
<sequence>MRLLVAEDQKDLNDIITKTLTRNHYTVDSCFDGEEALDYLDMTEYDAVILDIMMPKKNGLEVLKTLRASGNSVPVLLLTARDSISDRVTGLDAGADDYLIKPFAFEELLARIRAMLRKREGRAQNRCQVANLTVDFDTRTVMRDSVPITLSSKEFSILEYLVNNQGIVLSRDRIEQHIWNYDYEGGSNVVDVYIRYLRKKIDDGFEPKLIHTVRGAGYVLKVPERTTQ</sequence>
<organism evidence="12 13">
    <name type="scientific">Candidatus Eisenbergiella merdipullorum</name>
    <dbReference type="NCBI Taxonomy" id="2838553"/>
    <lineage>
        <taxon>Bacteria</taxon>
        <taxon>Bacillati</taxon>
        <taxon>Bacillota</taxon>
        <taxon>Clostridia</taxon>
        <taxon>Lachnospirales</taxon>
        <taxon>Lachnospiraceae</taxon>
        <taxon>Eisenbergiella</taxon>
    </lineage>
</organism>
<dbReference type="PROSITE" id="PS51755">
    <property type="entry name" value="OMPR_PHOB"/>
    <property type="match status" value="1"/>
</dbReference>
<dbReference type="SMART" id="SM00862">
    <property type="entry name" value="Trans_reg_C"/>
    <property type="match status" value="1"/>
</dbReference>
<dbReference type="InterPro" id="IPR001789">
    <property type="entry name" value="Sig_transdc_resp-reg_receiver"/>
</dbReference>
<dbReference type="InterPro" id="IPR039420">
    <property type="entry name" value="WalR-like"/>
</dbReference>
<evidence type="ECO:0000259" key="10">
    <source>
        <dbReference type="PROSITE" id="PS50110"/>
    </source>
</evidence>
<dbReference type="GO" id="GO:0006355">
    <property type="term" value="P:regulation of DNA-templated transcription"/>
    <property type="evidence" value="ECO:0007669"/>
    <property type="project" value="InterPro"/>
</dbReference>
<feature type="domain" description="OmpR/PhoB-type" evidence="11">
    <location>
        <begin position="124"/>
        <end position="222"/>
    </location>
</feature>
<evidence type="ECO:0000256" key="1">
    <source>
        <dbReference type="ARBA" id="ARBA00018672"/>
    </source>
</evidence>
<dbReference type="GO" id="GO:0005829">
    <property type="term" value="C:cytosol"/>
    <property type="evidence" value="ECO:0007669"/>
    <property type="project" value="TreeGrafter"/>
</dbReference>
<comment type="function">
    <text evidence="7">May play the central regulatory role in sporulation. It may be an element of the effector pathway responsible for the activation of sporulation genes in response to nutritional stress. Spo0A may act in concert with spo0H (a sigma factor) to control the expression of some genes that are critical to the sporulation process.</text>
</comment>
<dbReference type="InterPro" id="IPR036388">
    <property type="entry name" value="WH-like_DNA-bd_sf"/>
</dbReference>
<feature type="modified residue" description="4-aspartylphosphate" evidence="8">
    <location>
        <position position="51"/>
    </location>
</feature>
<dbReference type="Gene3D" id="3.40.50.2300">
    <property type="match status" value="1"/>
</dbReference>
<evidence type="ECO:0000256" key="8">
    <source>
        <dbReference type="PROSITE-ProRule" id="PRU00169"/>
    </source>
</evidence>
<name>A0A9D2I5E0_9FIRM</name>
<evidence type="ECO:0000256" key="7">
    <source>
        <dbReference type="ARBA" id="ARBA00024867"/>
    </source>
</evidence>
<evidence type="ECO:0000259" key="11">
    <source>
        <dbReference type="PROSITE" id="PS51755"/>
    </source>
</evidence>
<evidence type="ECO:0000256" key="2">
    <source>
        <dbReference type="ARBA" id="ARBA00022553"/>
    </source>
</evidence>
<evidence type="ECO:0000313" key="13">
    <source>
        <dbReference type="Proteomes" id="UP000886858"/>
    </source>
</evidence>
<protein>
    <recommendedName>
        <fullName evidence="1">Stage 0 sporulation protein A homolog</fullName>
    </recommendedName>
</protein>
<evidence type="ECO:0000256" key="4">
    <source>
        <dbReference type="ARBA" id="ARBA00023015"/>
    </source>
</evidence>
<dbReference type="CDD" id="cd17625">
    <property type="entry name" value="REC_OmpR_DrrD-like"/>
    <property type="match status" value="1"/>
</dbReference>
<dbReference type="InterPro" id="IPR011006">
    <property type="entry name" value="CheY-like_superfamily"/>
</dbReference>
<dbReference type="GO" id="GO:0032993">
    <property type="term" value="C:protein-DNA complex"/>
    <property type="evidence" value="ECO:0007669"/>
    <property type="project" value="TreeGrafter"/>
</dbReference>
<keyword evidence="6" id="KW-0804">Transcription</keyword>
<dbReference type="Gene3D" id="6.10.250.690">
    <property type="match status" value="1"/>
</dbReference>
<accession>A0A9D2I5E0</accession>